<keyword evidence="1" id="KW-1133">Transmembrane helix</keyword>
<evidence type="ECO:0000313" key="2">
    <source>
        <dbReference type="EMBL" id="MBR9971440.1"/>
    </source>
</evidence>
<keyword evidence="1" id="KW-0812">Transmembrane</keyword>
<feature type="transmembrane region" description="Helical" evidence="1">
    <location>
        <begin position="6"/>
        <end position="26"/>
    </location>
</feature>
<proteinExistence type="predicted"/>
<reference evidence="2 3" key="1">
    <citation type="submission" date="2021-04" db="EMBL/GenBank/DDBJ databases">
        <title>Magnetospirillum sulfuroxidans sp. nov., a facultative chemolithoautotrophic sulfur-oxidizing alphaproteobacterium isolated from freshwater sediment and proposals for Paramagetospirillum gen. nov., and Magnetospirillaceae fam. nov.</title>
        <authorList>
            <person name="Koziaeva V."/>
            <person name="Geelhoed J.S."/>
            <person name="Sorokin D.Y."/>
            <person name="Grouzdev D.S."/>
        </authorList>
    </citation>
    <scope>NUCLEOTIDE SEQUENCE [LARGE SCALE GENOMIC DNA]</scope>
    <source>
        <strain evidence="2 3">J10</strain>
    </source>
</reference>
<protein>
    <submittedName>
        <fullName evidence="2">Uncharacterized protein</fullName>
    </submittedName>
</protein>
<gene>
    <name evidence="2" type="ORF">KEC16_06920</name>
</gene>
<keyword evidence="1" id="KW-0472">Membrane</keyword>
<sequence>MPEALNLSLIVYGLGIFIALLAALLIKGIVGLLSWTDRAAAAPGAGMAKPAPAPTPAQAQAQAQAVAADVPPHHLVVIAACAHAMVGAHRILHIGSNAGAAGWSAEGRFAQHGSHHPSTHH</sequence>
<name>A0ABS5IAI7_9PROT</name>
<keyword evidence="3" id="KW-1185">Reference proteome</keyword>
<evidence type="ECO:0000313" key="3">
    <source>
        <dbReference type="Proteomes" id="UP000680714"/>
    </source>
</evidence>
<accession>A0ABS5IAI7</accession>
<comment type="caution">
    <text evidence="2">The sequence shown here is derived from an EMBL/GenBank/DDBJ whole genome shotgun (WGS) entry which is preliminary data.</text>
</comment>
<dbReference type="RefSeq" id="WP_211547195.1">
    <property type="nucleotide sequence ID" value="NZ_JAGTUF010000004.1"/>
</dbReference>
<dbReference type="EMBL" id="JAGTUF010000004">
    <property type="protein sequence ID" value="MBR9971440.1"/>
    <property type="molecule type" value="Genomic_DNA"/>
</dbReference>
<organism evidence="2 3">
    <name type="scientific">Magnetospirillum sulfuroxidans</name>
    <dbReference type="NCBI Taxonomy" id="611300"/>
    <lineage>
        <taxon>Bacteria</taxon>
        <taxon>Pseudomonadati</taxon>
        <taxon>Pseudomonadota</taxon>
        <taxon>Alphaproteobacteria</taxon>
        <taxon>Rhodospirillales</taxon>
        <taxon>Rhodospirillaceae</taxon>
        <taxon>Magnetospirillum</taxon>
    </lineage>
</organism>
<evidence type="ECO:0000256" key="1">
    <source>
        <dbReference type="SAM" id="Phobius"/>
    </source>
</evidence>
<dbReference type="Proteomes" id="UP000680714">
    <property type="component" value="Unassembled WGS sequence"/>
</dbReference>